<dbReference type="EMBL" id="KN609825">
    <property type="protein sequence ID" value="KHJ78386.1"/>
    <property type="molecule type" value="Genomic_DNA"/>
</dbReference>
<sequence length="132" mass="15255">MAVRAHREFDERGLDFILTYFDNPEANIPRSVYNWIVNHGGPYFLQQVHEAACEVEETGQKLTWTAERVRRNRQRLEKLSGVRTSVAVLREEEEKGKTNEEETEGPISLLSRAQKFTFASLDLPAETYIITL</sequence>
<keyword evidence="2" id="KW-1185">Reference proteome</keyword>
<dbReference type="Proteomes" id="UP000053660">
    <property type="component" value="Unassembled WGS sequence"/>
</dbReference>
<proteinExistence type="predicted"/>
<dbReference type="OrthoDB" id="1295045at2759"/>
<organism evidence="1 2">
    <name type="scientific">Oesophagostomum dentatum</name>
    <name type="common">Nodular worm</name>
    <dbReference type="NCBI Taxonomy" id="61180"/>
    <lineage>
        <taxon>Eukaryota</taxon>
        <taxon>Metazoa</taxon>
        <taxon>Ecdysozoa</taxon>
        <taxon>Nematoda</taxon>
        <taxon>Chromadorea</taxon>
        <taxon>Rhabditida</taxon>
        <taxon>Rhabditina</taxon>
        <taxon>Rhabditomorpha</taxon>
        <taxon>Strongyloidea</taxon>
        <taxon>Strongylidae</taxon>
        <taxon>Oesophagostomum</taxon>
    </lineage>
</organism>
<dbReference type="Gene3D" id="3.30.530.20">
    <property type="match status" value="1"/>
</dbReference>
<name>A0A0B1S3B3_OESDE</name>
<reference evidence="1 2" key="1">
    <citation type="submission" date="2014-03" db="EMBL/GenBank/DDBJ databases">
        <title>Draft genome of the hookworm Oesophagostomum dentatum.</title>
        <authorList>
            <person name="Mitreva M."/>
        </authorList>
    </citation>
    <scope>NUCLEOTIDE SEQUENCE [LARGE SCALE GENOMIC DNA]</scope>
    <source>
        <strain evidence="1 2">OD-Hann</strain>
    </source>
</reference>
<dbReference type="AlphaFoldDB" id="A0A0B1S3B3"/>
<dbReference type="InterPro" id="IPR023393">
    <property type="entry name" value="START-like_dom_sf"/>
</dbReference>
<protein>
    <submittedName>
        <fullName evidence="1">Uncharacterized protein</fullName>
    </submittedName>
</protein>
<evidence type="ECO:0000313" key="2">
    <source>
        <dbReference type="Proteomes" id="UP000053660"/>
    </source>
</evidence>
<accession>A0A0B1S3B3</accession>
<gene>
    <name evidence="1" type="ORF">OESDEN_21993</name>
</gene>
<evidence type="ECO:0000313" key="1">
    <source>
        <dbReference type="EMBL" id="KHJ78386.1"/>
    </source>
</evidence>